<keyword evidence="4" id="KW-1185">Reference proteome</keyword>
<feature type="region of interest" description="Disordered" evidence="1">
    <location>
        <begin position="179"/>
        <end position="206"/>
    </location>
</feature>
<dbReference type="PROSITE" id="PS51257">
    <property type="entry name" value="PROKAR_LIPOPROTEIN"/>
    <property type="match status" value="1"/>
</dbReference>
<evidence type="ECO:0000256" key="1">
    <source>
        <dbReference type="SAM" id="MobiDB-lite"/>
    </source>
</evidence>
<organism evidence="3 4">
    <name type="scientific">Labilithrix luteola</name>
    <dbReference type="NCBI Taxonomy" id="1391654"/>
    <lineage>
        <taxon>Bacteria</taxon>
        <taxon>Pseudomonadati</taxon>
        <taxon>Myxococcota</taxon>
        <taxon>Polyangia</taxon>
        <taxon>Polyangiales</taxon>
        <taxon>Labilitrichaceae</taxon>
        <taxon>Labilithrix</taxon>
    </lineage>
</organism>
<feature type="compositionally biased region" description="Polar residues" evidence="1">
    <location>
        <begin position="193"/>
        <end position="206"/>
    </location>
</feature>
<dbReference type="OrthoDB" id="53254at2"/>
<feature type="region of interest" description="Disordered" evidence="1">
    <location>
        <begin position="22"/>
        <end position="60"/>
    </location>
</feature>
<feature type="signal peptide" evidence="2">
    <location>
        <begin position="1"/>
        <end position="19"/>
    </location>
</feature>
<evidence type="ECO:0000256" key="2">
    <source>
        <dbReference type="SAM" id="SignalP"/>
    </source>
</evidence>
<dbReference type="RefSeq" id="WP_146655339.1">
    <property type="nucleotide sequence ID" value="NZ_CP012333.1"/>
</dbReference>
<proteinExistence type="predicted"/>
<dbReference type="STRING" id="1391654.AKJ09_11438"/>
<name>A0A0K1QH68_9BACT</name>
<dbReference type="AlphaFoldDB" id="A0A0K1QH68"/>
<protein>
    <submittedName>
        <fullName evidence="3">Uncharacterized protein</fullName>
    </submittedName>
</protein>
<reference evidence="3 4" key="1">
    <citation type="submission" date="2015-08" db="EMBL/GenBank/DDBJ databases">
        <authorList>
            <person name="Babu N.S."/>
            <person name="Beckwith C.J."/>
            <person name="Beseler K.G."/>
            <person name="Brison A."/>
            <person name="Carone J.V."/>
            <person name="Caskin T.P."/>
            <person name="Diamond M."/>
            <person name="Durham M.E."/>
            <person name="Foxe J.M."/>
            <person name="Go M."/>
            <person name="Henderson B.A."/>
            <person name="Jones I.B."/>
            <person name="McGettigan J.A."/>
            <person name="Micheletti S.J."/>
            <person name="Nasrallah M.E."/>
            <person name="Ortiz D."/>
            <person name="Piller C.R."/>
            <person name="Privatt S.R."/>
            <person name="Schneider S.L."/>
            <person name="Sharp S."/>
            <person name="Smith T.C."/>
            <person name="Stanton J.D."/>
            <person name="Ullery H.E."/>
            <person name="Wilson R.J."/>
            <person name="Serrano M.G."/>
            <person name="Buck G."/>
            <person name="Lee V."/>
            <person name="Wang Y."/>
            <person name="Carvalho R."/>
            <person name="Voegtly L."/>
            <person name="Shi R."/>
            <person name="Duckworth R."/>
            <person name="Johnson A."/>
            <person name="Loviza R."/>
            <person name="Walstead R."/>
            <person name="Shah Z."/>
            <person name="Kiflezghi M."/>
            <person name="Wade K."/>
            <person name="Ball S.L."/>
            <person name="Bradley K.W."/>
            <person name="Asai D.J."/>
            <person name="Bowman C.A."/>
            <person name="Russell D.A."/>
            <person name="Pope W.H."/>
            <person name="Jacobs-Sera D."/>
            <person name="Hendrix R.W."/>
            <person name="Hatfull G.F."/>
        </authorList>
    </citation>
    <scope>NUCLEOTIDE SEQUENCE [LARGE SCALE GENOMIC DNA]</scope>
    <source>
        <strain evidence="3 4">DSM 27648</strain>
    </source>
</reference>
<dbReference type="KEGG" id="llu:AKJ09_11438"/>
<feature type="chain" id="PRO_5005467550" evidence="2">
    <location>
        <begin position="20"/>
        <end position="444"/>
    </location>
</feature>
<feature type="compositionally biased region" description="Basic and acidic residues" evidence="1">
    <location>
        <begin position="179"/>
        <end position="192"/>
    </location>
</feature>
<evidence type="ECO:0000313" key="4">
    <source>
        <dbReference type="Proteomes" id="UP000064967"/>
    </source>
</evidence>
<gene>
    <name evidence="3" type="ORF">AKJ09_11438</name>
</gene>
<accession>A0A0K1QH68</accession>
<dbReference type="Proteomes" id="UP000064967">
    <property type="component" value="Chromosome"/>
</dbReference>
<evidence type="ECO:0000313" key="3">
    <source>
        <dbReference type="EMBL" id="AKV04775.1"/>
    </source>
</evidence>
<dbReference type="EMBL" id="CP012333">
    <property type="protein sequence ID" value="AKV04775.1"/>
    <property type="molecule type" value="Genomic_DNA"/>
</dbReference>
<sequence length="444" mass="47420">MRAWFVLTLSCAAVSAAIACSSTDETSPSPSPDADSDSGSTVPESDAGVRDAQRDVFVPPTGPRCTDAGWCETPLPDSDLVLRDVVALTTRAFAIAESPRYGIKILEWTDPDANGVGTWKYIDDGSPNDRGLGAYAGGMWAPGESELYFAIAPGCIFHGIRTSLDAPWTWSHQLLQDHSHEGEPTHASHDHGLQQNRWTSPGSVQQSPTIGVWGTSSTDVYAWYSNTIYHLTNDAGTPAWVAEYIASDAESDLEHLFFVAATGSDPTDLWFVGVRDTFPTGRSCPIVVRKSNGEYRRIADGILPAGYKACTPRSGYLFVSPVDGWLTDVHLAGAERLLGIVGTSRIAQISSDGDGGLASKLSQVPASALGKSIYSMDIVSNDLWLSGWGLITRSENFSDGGSYEISSSAVSGAPLDRPLFRVRGTSSTNLWAVGAENALHKTTP</sequence>
<keyword evidence="2" id="KW-0732">Signal</keyword>